<protein>
    <submittedName>
        <fullName evidence="2">Uncharacterized protein</fullName>
    </submittedName>
</protein>
<keyword evidence="3" id="KW-1185">Reference proteome</keyword>
<feature type="region of interest" description="Disordered" evidence="1">
    <location>
        <begin position="310"/>
        <end position="343"/>
    </location>
</feature>
<organism evidence="2 3">
    <name type="scientific">Phlyctema vagabunda</name>
    <dbReference type="NCBI Taxonomy" id="108571"/>
    <lineage>
        <taxon>Eukaryota</taxon>
        <taxon>Fungi</taxon>
        <taxon>Dikarya</taxon>
        <taxon>Ascomycota</taxon>
        <taxon>Pezizomycotina</taxon>
        <taxon>Leotiomycetes</taxon>
        <taxon>Helotiales</taxon>
        <taxon>Dermateaceae</taxon>
        <taxon>Phlyctema</taxon>
    </lineage>
</organism>
<evidence type="ECO:0000313" key="2">
    <source>
        <dbReference type="EMBL" id="KAL3421029.1"/>
    </source>
</evidence>
<sequence length="357" mass="40970">MDNMLGGNVEERSSRYLSVDLPNRNRSLSNAPSERSGITLITDDAITVDRFEENIKNTEVGAGETERNASSRLHTWLNHFRGVFCMKPNNDLQAVSGNRLLDKEEDHDSPWVLQVFVQSARKDDAEHYAPQWARCTFDTGNLQGNIVSKGYLLDVLGWAESSFLPLTDRERVPGISITGHQLEPEGAVNLTWYHRKSVKVFHNMRFLISPHSHYDLVIGCRSILKHNLVSVPNLMARPPTKGEILITDHDPYDLAILLQKKTRLEIEKDDLINHRRKQKVPSKSLDKKIDRAQLLVRVVELLHDLYEKRQQEKQQEKQPNHKHKPTLDDLQKAENEFKTEADGLTNAEVEKIKDLLK</sequence>
<comment type="caution">
    <text evidence="2">The sequence shown here is derived from an EMBL/GenBank/DDBJ whole genome shotgun (WGS) entry which is preliminary data.</text>
</comment>
<evidence type="ECO:0000256" key="1">
    <source>
        <dbReference type="SAM" id="MobiDB-lite"/>
    </source>
</evidence>
<accession>A0ABR4PCI6</accession>
<name>A0ABR4PCI6_9HELO</name>
<dbReference type="EMBL" id="JBFCZG010000006">
    <property type="protein sequence ID" value="KAL3421029.1"/>
    <property type="molecule type" value="Genomic_DNA"/>
</dbReference>
<proteinExistence type="predicted"/>
<dbReference type="Proteomes" id="UP001629113">
    <property type="component" value="Unassembled WGS sequence"/>
</dbReference>
<reference evidence="2 3" key="1">
    <citation type="submission" date="2024-06" db="EMBL/GenBank/DDBJ databases">
        <title>Complete genome of Phlyctema vagabunda strain 19-DSS-EL-015.</title>
        <authorList>
            <person name="Fiorenzani C."/>
        </authorList>
    </citation>
    <scope>NUCLEOTIDE SEQUENCE [LARGE SCALE GENOMIC DNA]</scope>
    <source>
        <strain evidence="2 3">19-DSS-EL-015</strain>
    </source>
</reference>
<evidence type="ECO:0000313" key="3">
    <source>
        <dbReference type="Proteomes" id="UP001629113"/>
    </source>
</evidence>
<feature type="compositionally biased region" description="Basic and acidic residues" evidence="1">
    <location>
        <begin position="310"/>
        <end position="341"/>
    </location>
</feature>
<gene>
    <name evidence="2" type="ORF">PVAG01_07474</name>
</gene>